<dbReference type="EC" id="6.3.2.31" evidence="6"/>
<comment type="caution">
    <text evidence="6">The sequence shown here is derived from an EMBL/GenBank/DDBJ whole genome shotgun (WGS) entry which is preliminary data.</text>
</comment>
<keyword evidence="3" id="KW-0560">Oxidoreductase</keyword>
<evidence type="ECO:0000313" key="6">
    <source>
        <dbReference type="EMBL" id="PRQ06155.1"/>
    </source>
</evidence>
<keyword evidence="2" id="KW-0288">FMN</keyword>
<evidence type="ECO:0000256" key="3">
    <source>
        <dbReference type="ARBA" id="ARBA00023002"/>
    </source>
</evidence>
<evidence type="ECO:0000256" key="2">
    <source>
        <dbReference type="ARBA" id="ARBA00022643"/>
    </source>
</evidence>
<feature type="domain" description="Nitroreductase" evidence="5">
    <location>
        <begin position="73"/>
        <end position="239"/>
    </location>
</feature>
<name>A0A2S9YM29_9BACT</name>
<dbReference type="InterPro" id="IPR000415">
    <property type="entry name" value="Nitroreductase-like"/>
</dbReference>
<feature type="region of interest" description="Disordered" evidence="4">
    <location>
        <begin position="18"/>
        <end position="39"/>
    </location>
</feature>
<evidence type="ECO:0000256" key="1">
    <source>
        <dbReference type="ARBA" id="ARBA00022630"/>
    </source>
</evidence>
<proteinExistence type="predicted"/>
<organism evidence="6 7">
    <name type="scientific">Enhygromyxa salina</name>
    <dbReference type="NCBI Taxonomy" id="215803"/>
    <lineage>
        <taxon>Bacteria</taxon>
        <taxon>Pseudomonadati</taxon>
        <taxon>Myxococcota</taxon>
        <taxon>Polyangia</taxon>
        <taxon>Nannocystales</taxon>
        <taxon>Nannocystaceae</taxon>
        <taxon>Enhygromyxa</taxon>
    </lineage>
</organism>
<dbReference type="Gene3D" id="3.40.109.10">
    <property type="entry name" value="NADH Oxidase"/>
    <property type="match status" value="1"/>
</dbReference>
<evidence type="ECO:0000313" key="7">
    <source>
        <dbReference type="Proteomes" id="UP000238823"/>
    </source>
</evidence>
<dbReference type="Pfam" id="PF00881">
    <property type="entry name" value="Nitroreductase"/>
    <property type="match status" value="1"/>
</dbReference>
<evidence type="ECO:0000259" key="5">
    <source>
        <dbReference type="Pfam" id="PF00881"/>
    </source>
</evidence>
<dbReference type="EMBL" id="PVNL01000083">
    <property type="protein sequence ID" value="PRQ06155.1"/>
    <property type="molecule type" value="Genomic_DNA"/>
</dbReference>
<protein>
    <submittedName>
        <fullName evidence="6">Coenzyme F420:L-glutamate ligase</fullName>
        <ecNumber evidence="6">6.3.2.31</ecNumber>
    </submittedName>
</protein>
<evidence type="ECO:0000256" key="4">
    <source>
        <dbReference type="SAM" id="MobiDB-lite"/>
    </source>
</evidence>
<dbReference type="GO" id="GO:0052618">
    <property type="term" value="F:coenzyme F420-0:L-glutamate ligase activity"/>
    <property type="evidence" value="ECO:0007669"/>
    <property type="project" value="UniProtKB-EC"/>
</dbReference>
<dbReference type="PANTHER" id="PTHR23026">
    <property type="entry name" value="NADPH NITROREDUCTASE"/>
    <property type="match status" value="1"/>
</dbReference>
<dbReference type="PANTHER" id="PTHR23026:SF90">
    <property type="entry name" value="IODOTYROSINE DEIODINASE 1"/>
    <property type="match status" value="1"/>
</dbReference>
<keyword evidence="1" id="KW-0285">Flavoprotein</keyword>
<accession>A0A2S9YM29</accession>
<gene>
    <name evidence="6" type="primary">fbiB</name>
    <name evidence="6" type="ORF">ENSA7_41890</name>
</gene>
<dbReference type="InterPro" id="IPR029479">
    <property type="entry name" value="Nitroreductase"/>
</dbReference>
<dbReference type="CDD" id="cd02144">
    <property type="entry name" value="iodotyrosine_dehalogenase"/>
    <property type="match status" value="1"/>
</dbReference>
<sequence length="261" mass="28813">MRGVSGGRVGCFSASRAGAGGQKLTAGAPHSSGRSGHCGAVSEYPTVPLSFSRRADAEVRERAHAYYELMHLRRSIRQFSADPIPLEAVREAIRTAGTAPSGAHKQPWRFVMVTDPAVKHEIRLAAEAEERETYEQRMSDEWRAALAPLGTDEHKPYLDHVPAIIVMFRIDYDLRADGSRSKNYYVQESCGIALGMLIAALHNAGLATLTHTPSPMNFLAKILRRPKNERPFMLLPVGYPSADCRVPDLARKPLDELLIEI</sequence>
<dbReference type="GO" id="GO:0016491">
    <property type="term" value="F:oxidoreductase activity"/>
    <property type="evidence" value="ECO:0007669"/>
    <property type="project" value="UniProtKB-KW"/>
</dbReference>
<dbReference type="AlphaFoldDB" id="A0A2S9YM29"/>
<reference evidence="6 7" key="1">
    <citation type="submission" date="2018-03" db="EMBL/GenBank/DDBJ databases">
        <title>Draft Genome Sequences of the Obligatory Marine Myxobacteria Enhygromyxa salina SWB007.</title>
        <authorList>
            <person name="Poehlein A."/>
            <person name="Moghaddam J.A."/>
            <person name="Harms H."/>
            <person name="Alanjari M."/>
            <person name="Koenig G.M."/>
            <person name="Daniel R."/>
            <person name="Schaeberle T.F."/>
        </authorList>
    </citation>
    <scope>NUCLEOTIDE SEQUENCE [LARGE SCALE GENOMIC DNA]</scope>
    <source>
        <strain evidence="6 7">SWB007</strain>
    </source>
</reference>
<dbReference type="Proteomes" id="UP000238823">
    <property type="component" value="Unassembled WGS sequence"/>
</dbReference>
<keyword evidence="6" id="KW-0436">Ligase</keyword>
<dbReference type="SUPFAM" id="SSF55469">
    <property type="entry name" value="FMN-dependent nitroreductase-like"/>
    <property type="match status" value="1"/>
</dbReference>
<dbReference type="InterPro" id="IPR050627">
    <property type="entry name" value="Nitroreductase/BluB"/>
</dbReference>